<dbReference type="EMBL" id="LLXJ01000357">
    <property type="protein sequence ID" value="PKC10758.1"/>
    <property type="molecule type" value="Genomic_DNA"/>
</dbReference>
<dbReference type="Proteomes" id="UP000232722">
    <property type="component" value="Unassembled WGS sequence"/>
</dbReference>
<dbReference type="AlphaFoldDB" id="A0A2N0PV97"/>
<reference evidence="1 2" key="2">
    <citation type="submission" date="2017-09" db="EMBL/GenBank/DDBJ databases">
        <title>Extensive intraspecific genome diversity in a model arbuscular mycorrhizal fungus.</title>
        <authorList>
            <person name="Chen E.C."/>
            <person name="Morin E."/>
            <person name="Beaudet D."/>
            <person name="Noel J."/>
            <person name="Ndikumana S."/>
            <person name="Charron P."/>
            <person name="St-Onge C."/>
            <person name="Giorgi J."/>
            <person name="Grigoriev I.V."/>
            <person name="Roux C."/>
            <person name="Martin F.M."/>
            <person name="Corradi N."/>
        </authorList>
    </citation>
    <scope>NUCLEOTIDE SEQUENCE [LARGE SCALE GENOMIC DNA]</scope>
    <source>
        <strain evidence="1 2">A5</strain>
    </source>
</reference>
<gene>
    <name evidence="1" type="ORF">RhiirA5_413963</name>
</gene>
<reference evidence="1 2" key="1">
    <citation type="submission" date="2016-04" db="EMBL/GenBank/DDBJ databases">
        <title>Genome analyses suggest a sexual origin of heterokaryosis in a supposedly ancient asexual fungus.</title>
        <authorList>
            <person name="Ropars J."/>
            <person name="Sedzielewska K."/>
            <person name="Noel J."/>
            <person name="Charron P."/>
            <person name="Farinelli L."/>
            <person name="Marton T."/>
            <person name="Kruger M."/>
            <person name="Pelin A."/>
            <person name="Brachmann A."/>
            <person name="Corradi N."/>
        </authorList>
    </citation>
    <scope>NUCLEOTIDE SEQUENCE [LARGE SCALE GENOMIC DNA]</scope>
    <source>
        <strain evidence="1 2">A5</strain>
    </source>
</reference>
<evidence type="ECO:0000313" key="1">
    <source>
        <dbReference type="EMBL" id="PKC10758.1"/>
    </source>
</evidence>
<organism evidence="1 2">
    <name type="scientific">Rhizophagus irregularis</name>
    <dbReference type="NCBI Taxonomy" id="588596"/>
    <lineage>
        <taxon>Eukaryota</taxon>
        <taxon>Fungi</taxon>
        <taxon>Fungi incertae sedis</taxon>
        <taxon>Mucoromycota</taxon>
        <taxon>Glomeromycotina</taxon>
        <taxon>Glomeromycetes</taxon>
        <taxon>Glomerales</taxon>
        <taxon>Glomeraceae</taxon>
        <taxon>Rhizophagus</taxon>
    </lineage>
</organism>
<accession>A0A2N0PV97</accession>
<name>A0A2N0PV97_9GLOM</name>
<protein>
    <submittedName>
        <fullName evidence="1">Uncharacterized protein</fullName>
    </submittedName>
</protein>
<evidence type="ECO:0000313" key="2">
    <source>
        <dbReference type="Proteomes" id="UP000232722"/>
    </source>
</evidence>
<sequence>MKILKIKPNIETDSIGINSGNLKKAKRALNIIFQSDFKPTINDYNHLIRAAGKSC</sequence>
<proteinExistence type="predicted"/>
<comment type="caution">
    <text evidence="1">The sequence shown here is derived from an EMBL/GenBank/DDBJ whole genome shotgun (WGS) entry which is preliminary data.</text>
</comment>